<name>A0A432XUK2_9GAMM</name>
<evidence type="ECO:0000313" key="2">
    <source>
        <dbReference type="Proteomes" id="UP000287649"/>
    </source>
</evidence>
<reference evidence="2" key="1">
    <citation type="journal article" date="2018" name="Front. Microbiol.">
        <title>Genome-Based Analysis Reveals the Taxonomy and Diversity of the Family Idiomarinaceae.</title>
        <authorList>
            <person name="Liu Y."/>
            <person name="Lai Q."/>
            <person name="Shao Z."/>
        </authorList>
    </citation>
    <scope>NUCLEOTIDE SEQUENCE [LARGE SCALE GENOMIC DNA]</scope>
    <source>
        <strain evidence="2">PO-M2</strain>
    </source>
</reference>
<organism evidence="1 2">
    <name type="scientific">Pseudidiomarina homiensis</name>
    <dbReference type="NCBI Taxonomy" id="364198"/>
    <lineage>
        <taxon>Bacteria</taxon>
        <taxon>Pseudomonadati</taxon>
        <taxon>Pseudomonadota</taxon>
        <taxon>Gammaproteobacteria</taxon>
        <taxon>Alteromonadales</taxon>
        <taxon>Idiomarinaceae</taxon>
        <taxon>Pseudidiomarina</taxon>
    </lineage>
</organism>
<dbReference type="Proteomes" id="UP000287649">
    <property type="component" value="Unassembled WGS sequence"/>
</dbReference>
<keyword evidence="2" id="KW-1185">Reference proteome</keyword>
<proteinExistence type="predicted"/>
<protein>
    <submittedName>
        <fullName evidence="1">Uncharacterized protein</fullName>
    </submittedName>
</protein>
<comment type="caution">
    <text evidence="1">The sequence shown here is derived from an EMBL/GenBank/DDBJ whole genome shotgun (WGS) entry which is preliminary data.</text>
</comment>
<dbReference type="EMBL" id="PIPX01000003">
    <property type="protein sequence ID" value="RUO52369.1"/>
    <property type="molecule type" value="Genomic_DNA"/>
</dbReference>
<sequence>MAAINFLRLGEKALERIANEADIYSLVKGGHIRLWAEIPRTWALLTLPDEAETAVAKAVVEGLVMLRNADALRLLENGVIKTDTVYAFVGESIKATSFDNPFSSELPIDFIKNWAPERYSNERLTLYRAKLNAEEAKTGGAIFKEMLEGSTAHNQEFKDAFANLQKIFASQQQITIQTRAIEIKRLQVLVDSSITQFNPALPKTTPTTNEVFLSQYSIPSYPIILDTLEYLRVNPSIKPANLWKKLREEHNRSSPKVIDVNESIIDISQNDMAHYDANNNREEMSKKRYSNLVAELRKLLDS</sequence>
<evidence type="ECO:0000313" key="1">
    <source>
        <dbReference type="EMBL" id="RUO52369.1"/>
    </source>
</evidence>
<dbReference type="AlphaFoldDB" id="A0A432XUK2"/>
<accession>A0A432XUK2</accession>
<gene>
    <name evidence="1" type="ORF">CWI70_11630</name>
</gene>
<dbReference type="RefSeq" id="WP_126773932.1">
    <property type="nucleotide sequence ID" value="NZ_JANQBU010000003.1"/>
</dbReference>